<evidence type="ECO:0000313" key="4">
    <source>
        <dbReference type="Proteomes" id="UP000507245"/>
    </source>
</evidence>
<keyword evidence="4" id="KW-1185">Reference proteome</keyword>
<protein>
    <submittedName>
        <fullName evidence="1">Uncharacterized protein</fullName>
    </submittedName>
</protein>
<reference evidence="1 3" key="2">
    <citation type="submission" date="2020-05" db="EMBL/GenBank/DDBJ databases">
        <authorList>
            <person name="Campoy J."/>
            <person name="Schneeberger K."/>
            <person name="Spophaly S."/>
        </authorList>
    </citation>
    <scope>NUCLEOTIDE SEQUENCE [LARGE SCALE GENOMIC DNA]</scope>
    <source>
        <strain evidence="1">PruArmRojPasFocal</strain>
    </source>
</reference>
<evidence type="ECO:0000313" key="2">
    <source>
        <dbReference type="EMBL" id="CAB4304014.1"/>
    </source>
</evidence>
<reference evidence="4" key="1">
    <citation type="journal article" date="2020" name="Genome Biol.">
        <title>Gamete binning: chromosome-level and haplotype-resolved genome assembly enabled by high-throughput single-cell sequencing of gamete genomes.</title>
        <authorList>
            <person name="Campoy J.A."/>
            <person name="Sun H."/>
            <person name="Goel M."/>
            <person name="Jiao W.-B."/>
            <person name="Folz-Donahue K."/>
            <person name="Wang N."/>
            <person name="Rubio M."/>
            <person name="Liu C."/>
            <person name="Kukat C."/>
            <person name="Ruiz D."/>
            <person name="Huettel B."/>
            <person name="Schneeberger K."/>
        </authorList>
    </citation>
    <scope>NUCLEOTIDE SEQUENCE [LARGE SCALE GENOMIC DNA]</scope>
    <source>
        <strain evidence="4">cv. Rojo Pasion</strain>
    </source>
</reference>
<name>A0A6J5UB24_PRUAR</name>
<organism evidence="1 3">
    <name type="scientific">Prunus armeniaca</name>
    <name type="common">Apricot</name>
    <name type="synonym">Armeniaca vulgaris</name>
    <dbReference type="NCBI Taxonomy" id="36596"/>
    <lineage>
        <taxon>Eukaryota</taxon>
        <taxon>Viridiplantae</taxon>
        <taxon>Streptophyta</taxon>
        <taxon>Embryophyta</taxon>
        <taxon>Tracheophyta</taxon>
        <taxon>Spermatophyta</taxon>
        <taxon>Magnoliopsida</taxon>
        <taxon>eudicotyledons</taxon>
        <taxon>Gunneridae</taxon>
        <taxon>Pentapetalae</taxon>
        <taxon>rosids</taxon>
        <taxon>fabids</taxon>
        <taxon>Rosales</taxon>
        <taxon>Rosaceae</taxon>
        <taxon>Amygdaloideae</taxon>
        <taxon>Amygdaleae</taxon>
        <taxon>Prunus</taxon>
    </lineage>
</organism>
<evidence type="ECO:0000313" key="1">
    <source>
        <dbReference type="EMBL" id="CAB4273481.1"/>
    </source>
</evidence>
<dbReference type="EMBL" id="CAEKDK010000003">
    <property type="protein sequence ID" value="CAB4273481.1"/>
    <property type="molecule type" value="Genomic_DNA"/>
</dbReference>
<proteinExistence type="predicted"/>
<dbReference type="EMBL" id="CAEKKB010000003">
    <property type="protein sequence ID" value="CAB4304014.1"/>
    <property type="molecule type" value="Genomic_DNA"/>
</dbReference>
<gene>
    <name evidence="1" type="ORF">CURHAP_LOCUS21255</name>
    <name evidence="2" type="ORF">ORAREDHAP_LOCUS21160</name>
</gene>
<dbReference type="Proteomes" id="UP000507222">
    <property type="component" value="Unassembled WGS sequence"/>
</dbReference>
<evidence type="ECO:0000313" key="3">
    <source>
        <dbReference type="Proteomes" id="UP000507222"/>
    </source>
</evidence>
<dbReference type="AlphaFoldDB" id="A0A6J5UB24"/>
<sequence>MGREIRLGTNGQNVAVEIWSPVSKELGGRLRWKVWPNSLLSLPSFWQPKATGFWAKVMGAKVCKVNRGF</sequence>
<accession>A0A6J5UB24</accession>
<dbReference type="Proteomes" id="UP000507245">
    <property type="component" value="Unassembled WGS sequence"/>
</dbReference>